<gene>
    <name evidence="1" type="ORF">LCGC14_1674500</name>
</gene>
<proteinExistence type="predicted"/>
<dbReference type="EMBL" id="LAZR01014420">
    <property type="protein sequence ID" value="KKM17563.1"/>
    <property type="molecule type" value="Genomic_DNA"/>
</dbReference>
<organism evidence="1">
    <name type="scientific">marine sediment metagenome</name>
    <dbReference type="NCBI Taxonomy" id="412755"/>
    <lineage>
        <taxon>unclassified sequences</taxon>
        <taxon>metagenomes</taxon>
        <taxon>ecological metagenomes</taxon>
    </lineage>
</organism>
<comment type="caution">
    <text evidence="1">The sequence shown here is derived from an EMBL/GenBank/DDBJ whole genome shotgun (WGS) entry which is preliminary data.</text>
</comment>
<name>A0A0F9K691_9ZZZZ</name>
<dbReference type="AlphaFoldDB" id="A0A0F9K691"/>
<reference evidence="1" key="1">
    <citation type="journal article" date="2015" name="Nature">
        <title>Complex archaea that bridge the gap between prokaryotes and eukaryotes.</title>
        <authorList>
            <person name="Spang A."/>
            <person name="Saw J.H."/>
            <person name="Jorgensen S.L."/>
            <person name="Zaremba-Niedzwiedzka K."/>
            <person name="Martijn J."/>
            <person name="Lind A.E."/>
            <person name="van Eijk R."/>
            <person name="Schleper C."/>
            <person name="Guy L."/>
            <person name="Ettema T.J."/>
        </authorList>
    </citation>
    <scope>NUCLEOTIDE SEQUENCE</scope>
</reference>
<sequence>MTKKNLKFSLSDLVIKEIDNQIKRGVNKKEFEDILHPIIKNRIKEWIK</sequence>
<evidence type="ECO:0000313" key="1">
    <source>
        <dbReference type="EMBL" id="KKM17563.1"/>
    </source>
</evidence>
<accession>A0A0F9K691</accession>
<protein>
    <submittedName>
        <fullName evidence="1">Uncharacterized protein</fullName>
    </submittedName>
</protein>